<feature type="transmembrane region" description="Helical" evidence="6">
    <location>
        <begin position="189"/>
        <end position="210"/>
    </location>
</feature>
<dbReference type="InterPro" id="IPR001046">
    <property type="entry name" value="NRAMP_fam"/>
</dbReference>
<comment type="caution">
    <text evidence="7">The sequence shown here is derived from an EMBL/GenBank/DDBJ whole genome shotgun (WGS) entry which is preliminary data.</text>
</comment>
<proteinExistence type="predicted"/>
<feature type="transmembrane region" description="Helical" evidence="6">
    <location>
        <begin position="231"/>
        <end position="254"/>
    </location>
</feature>
<keyword evidence="4 6" id="KW-1133">Transmembrane helix</keyword>
<evidence type="ECO:0000256" key="5">
    <source>
        <dbReference type="ARBA" id="ARBA00023136"/>
    </source>
</evidence>
<dbReference type="PANTHER" id="PTHR11706:SF33">
    <property type="entry name" value="NATURAL RESISTANCE-ASSOCIATED MACROPHAGE PROTEIN 2"/>
    <property type="match status" value="1"/>
</dbReference>
<comment type="subcellular location">
    <subcellularLocation>
        <location evidence="1">Membrane</location>
        <topology evidence="1">Multi-pass membrane protein</topology>
    </subcellularLocation>
</comment>
<evidence type="ECO:0000256" key="4">
    <source>
        <dbReference type="ARBA" id="ARBA00022989"/>
    </source>
</evidence>
<evidence type="ECO:0000313" key="8">
    <source>
        <dbReference type="Proteomes" id="UP000580568"/>
    </source>
</evidence>
<feature type="transmembrane region" description="Helical" evidence="6">
    <location>
        <begin position="390"/>
        <end position="412"/>
    </location>
</feature>
<gene>
    <name evidence="7" type="ORF">bsdtw1_02300</name>
</gene>
<feature type="transmembrane region" description="Helical" evidence="6">
    <location>
        <begin position="151"/>
        <end position="169"/>
    </location>
</feature>
<keyword evidence="8" id="KW-1185">Reference proteome</keyword>
<keyword evidence="2" id="KW-0813">Transport</keyword>
<dbReference type="RefSeq" id="WP_183277645.1">
    <property type="nucleotide sequence ID" value="NZ_BLZR01000001.1"/>
</dbReference>
<keyword evidence="5 6" id="KW-0472">Membrane</keyword>
<feature type="transmembrane region" description="Helical" evidence="6">
    <location>
        <begin position="12"/>
        <end position="29"/>
    </location>
</feature>
<sequence>MSEVKNSRFKKILFIMTIIGPGLITVNAGNDAGGIATYASVGASYGYKMLWGLLLITFSLAVIQEMNARMAIVTGKGLADLIREKFGVKLALFAMLTLFIANFGVCIGDFAGIAASMELFGVTKYISVPVMAFAVWFLITKGSYSKTEKLFLAFTFVFFSYIITCFIVKPNWHEVLTATVTPTLKFDKAFILTFIGMIGTTITPYMQFYLQSSVVDKGIKLKDYKYEKLDVYLGAIWGDLVSFFIIVCTAVTLYKAGIQIDSAEQAASALRPLAGNYASILFGAGLFGASVLATMIIPLSTSYAICESFGFESGLNHKYKEAPTFYGIFTFMIIFSSVLVLIPHISLVGVMLATQEIAGMLSPVILIFMVVLINKKELMGEYVNNKVQNVVIWITVIFIVILSIILFVSPLIDLIFK</sequence>
<evidence type="ECO:0000256" key="3">
    <source>
        <dbReference type="ARBA" id="ARBA00022692"/>
    </source>
</evidence>
<reference evidence="7 8" key="1">
    <citation type="submission" date="2020-07" db="EMBL/GenBank/DDBJ databases">
        <title>A new beta-1,3-glucan-decomposing anaerobic bacterium isolated from anoxic soil subjected to biological soil disinfestation.</title>
        <authorList>
            <person name="Ueki A."/>
            <person name="Tonouchi A."/>
        </authorList>
    </citation>
    <scope>NUCLEOTIDE SEQUENCE [LARGE SCALE GENOMIC DNA]</scope>
    <source>
        <strain evidence="7 8">TW1</strain>
    </source>
</reference>
<dbReference type="AlphaFoldDB" id="A0A6V8SHC8"/>
<feature type="transmembrane region" description="Helical" evidence="6">
    <location>
        <begin position="119"/>
        <end position="139"/>
    </location>
</feature>
<feature type="transmembrane region" description="Helical" evidence="6">
    <location>
        <begin position="357"/>
        <end position="374"/>
    </location>
</feature>
<dbReference type="GO" id="GO:0015086">
    <property type="term" value="F:cadmium ion transmembrane transporter activity"/>
    <property type="evidence" value="ECO:0007669"/>
    <property type="project" value="TreeGrafter"/>
</dbReference>
<feature type="transmembrane region" description="Helical" evidence="6">
    <location>
        <begin position="90"/>
        <end position="113"/>
    </location>
</feature>
<keyword evidence="3 6" id="KW-0812">Transmembrane</keyword>
<accession>A0A6V8SHC8</accession>
<dbReference type="Proteomes" id="UP000580568">
    <property type="component" value="Unassembled WGS sequence"/>
</dbReference>
<protein>
    <submittedName>
        <fullName evidence="7">Divalent metal cation transporter MntH</fullName>
    </submittedName>
</protein>
<evidence type="ECO:0000256" key="1">
    <source>
        <dbReference type="ARBA" id="ARBA00004141"/>
    </source>
</evidence>
<dbReference type="GO" id="GO:0034755">
    <property type="term" value="P:iron ion transmembrane transport"/>
    <property type="evidence" value="ECO:0007669"/>
    <property type="project" value="TreeGrafter"/>
</dbReference>
<dbReference type="GO" id="GO:0005886">
    <property type="term" value="C:plasma membrane"/>
    <property type="evidence" value="ECO:0007669"/>
    <property type="project" value="TreeGrafter"/>
</dbReference>
<feature type="transmembrane region" description="Helical" evidence="6">
    <location>
        <begin position="49"/>
        <end position="69"/>
    </location>
</feature>
<name>A0A6V8SHC8_9CLOT</name>
<dbReference type="Pfam" id="PF01566">
    <property type="entry name" value="Nramp"/>
    <property type="match status" value="1"/>
</dbReference>
<dbReference type="GO" id="GO:0005384">
    <property type="term" value="F:manganese ion transmembrane transporter activity"/>
    <property type="evidence" value="ECO:0007669"/>
    <property type="project" value="TreeGrafter"/>
</dbReference>
<feature type="transmembrane region" description="Helical" evidence="6">
    <location>
        <begin position="325"/>
        <end position="345"/>
    </location>
</feature>
<evidence type="ECO:0000256" key="2">
    <source>
        <dbReference type="ARBA" id="ARBA00022448"/>
    </source>
</evidence>
<evidence type="ECO:0000313" key="7">
    <source>
        <dbReference type="EMBL" id="GFP76201.1"/>
    </source>
</evidence>
<organism evidence="7 8">
    <name type="scientific">Clostridium fungisolvens</name>
    <dbReference type="NCBI Taxonomy" id="1604897"/>
    <lineage>
        <taxon>Bacteria</taxon>
        <taxon>Bacillati</taxon>
        <taxon>Bacillota</taxon>
        <taxon>Clostridia</taxon>
        <taxon>Eubacteriales</taxon>
        <taxon>Clostridiaceae</taxon>
        <taxon>Clostridium</taxon>
    </lineage>
</organism>
<evidence type="ECO:0000256" key="6">
    <source>
        <dbReference type="SAM" id="Phobius"/>
    </source>
</evidence>
<dbReference type="NCBIfam" id="NF037982">
    <property type="entry name" value="Nramp_1"/>
    <property type="match status" value="1"/>
</dbReference>
<dbReference type="PANTHER" id="PTHR11706">
    <property type="entry name" value="SOLUTE CARRIER PROTEIN FAMILY 11 MEMBER"/>
    <property type="match status" value="1"/>
</dbReference>
<feature type="transmembrane region" description="Helical" evidence="6">
    <location>
        <begin position="280"/>
        <end position="305"/>
    </location>
</feature>
<dbReference type="EMBL" id="BLZR01000001">
    <property type="protein sequence ID" value="GFP76201.1"/>
    <property type="molecule type" value="Genomic_DNA"/>
</dbReference>